<protein>
    <submittedName>
        <fullName evidence="1">Uncharacterized protein</fullName>
    </submittedName>
</protein>
<reference evidence="1 2" key="1">
    <citation type="submission" date="2019-03" db="EMBL/GenBank/DDBJ databases">
        <title>WGS assembly of Setaria viridis.</title>
        <authorList>
            <person name="Huang P."/>
            <person name="Jenkins J."/>
            <person name="Grimwood J."/>
            <person name="Barry K."/>
            <person name="Healey A."/>
            <person name="Mamidi S."/>
            <person name="Sreedasyam A."/>
            <person name="Shu S."/>
            <person name="Feldman M."/>
            <person name="Wu J."/>
            <person name="Yu Y."/>
            <person name="Chen C."/>
            <person name="Johnson J."/>
            <person name="Rokhsar D."/>
            <person name="Baxter I."/>
            <person name="Schmutz J."/>
            <person name="Brutnell T."/>
            <person name="Kellogg E."/>
        </authorList>
    </citation>
    <scope>NUCLEOTIDE SEQUENCE [LARGE SCALE GENOMIC DNA]</scope>
    <source>
        <strain evidence="2">cv. A10</strain>
    </source>
</reference>
<organism evidence="1 2">
    <name type="scientific">Setaria viridis</name>
    <name type="common">Green bristlegrass</name>
    <name type="synonym">Setaria italica subsp. viridis</name>
    <dbReference type="NCBI Taxonomy" id="4556"/>
    <lineage>
        <taxon>Eukaryota</taxon>
        <taxon>Viridiplantae</taxon>
        <taxon>Streptophyta</taxon>
        <taxon>Embryophyta</taxon>
        <taxon>Tracheophyta</taxon>
        <taxon>Spermatophyta</taxon>
        <taxon>Magnoliopsida</taxon>
        <taxon>Liliopsida</taxon>
        <taxon>Poales</taxon>
        <taxon>Poaceae</taxon>
        <taxon>PACMAD clade</taxon>
        <taxon>Panicoideae</taxon>
        <taxon>Panicodae</taxon>
        <taxon>Paniceae</taxon>
        <taxon>Cenchrinae</taxon>
        <taxon>Setaria</taxon>
    </lineage>
</organism>
<dbReference type="Gramene" id="TKW02865">
    <property type="protein sequence ID" value="TKW02865"/>
    <property type="gene ID" value="SEVIR_7G034600v2"/>
</dbReference>
<evidence type="ECO:0000313" key="2">
    <source>
        <dbReference type="Proteomes" id="UP000298652"/>
    </source>
</evidence>
<gene>
    <name evidence="1" type="ORF">SEVIR_7G034600v2</name>
</gene>
<sequence length="131" mass="14477">MECRMLDTARHGTALALFSPSSSSSRRERRIGQRPDQWSRALESINMSGFSTSTHLFYLVHKKMLAMDELRHDAAEGEPETLRAPLLPLLHRGGARVVVERLDGAALVQVRLARLEHKPAAAVALALQGGR</sequence>
<name>A0A4U6TNH6_SETVI</name>
<evidence type="ECO:0000313" key="1">
    <source>
        <dbReference type="EMBL" id="TKW02864.1"/>
    </source>
</evidence>
<dbReference type="EMBL" id="CM016558">
    <property type="protein sequence ID" value="TKW02865.1"/>
    <property type="molecule type" value="Genomic_DNA"/>
</dbReference>
<accession>A0A4U6TNH6</accession>
<dbReference type="Gramene" id="TKW02864">
    <property type="protein sequence ID" value="TKW02864"/>
    <property type="gene ID" value="SEVIR_7G034600v2"/>
</dbReference>
<proteinExistence type="predicted"/>
<keyword evidence="2" id="KW-1185">Reference proteome</keyword>
<dbReference type="Proteomes" id="UP000298652">
    <property type="component" value="Chromosome 7"/>
</dbReference>
<dbReference type="AlphaFoldDB" id="A0A4U6TNH6"/>
<dbReference type="EMBL" id="CM016558">
    <property type="protein sequence ID" value="TKW02864.1"/>
    <property type="molecule type" value="Genomic_DNA"/>
</dbReference>